<feature type="binding site" evidence="14">
    <location>
        <position position="117"/>
    </location>
    <ligand>
        <name>FAD</name>
        <dbReference type="ChEBI" id="CHEBI:57692"/>
    </ligand>
</feature>
<comment type="catalytic activity">
    <reaction evidence="13 15">
        <text>2 Fe(III)-[cytochrome b5] + NADH = 2 Fe(II)-[cytochrome b5] + NAD(+) + H(+)</text>
        <dbReference type="Rhea" id="RHEA:46680"/>
        <dbReference type="Rhea" id="RHEA-COMP:10438"/>
        <dbReference type="Rhea" id="RHEA-COMP:10439"/>
        <dbReference type="ChEBI" id="CHEBI:15378"/>
        <dbReference type="ChEBI" id="CHEBI:29033"/>
        <dbReference type="ChEBI" id="CHEBI:29034"/>
        <dbReference type="ChEBI" id="CHEBI:57540"/>
        <dbReference type="ChEBI" id="CHEBI:57945"/>
        <dbReference type="EC" id="1.6.2.2"/>
    </reaction>
</comment>
<dbReference type="InterPro" id="IPR039261">
    <property type="entry name" value="FNR_nucleotide-bd"/>
</dbReference>
<feature type="binding site" evidence="14">
    <location>
        <position position="100"/>
    </location>
    <ligand>
        <name>FAD</name>
        <dbReference type="ChEBI" id="CHEBI:57692"/>
    </ligand>
</feature>
<dbReference type="EMBL" id="KV454014">
    <property type="protein sequence ID" value="ODV95295.1"/>
    <property type="molecule type" value="Genomic_DNA"/>
</dbReference>
<keyword evidence="7 14" id="KW-0274">FAD</keyword>
<feature type="binding site" evidence="14">
    <location>
        <position position="102"/>
    </location>
    <ligand>
        <name>FAD</name>
        <dbReference type="ChEBI" id="CHEBI:57692"/>
    </ligand>
</feature>
<feature type="binding site" evidence="14">
    <location>
        <position position="125"/>
    </location>
    <ligand>
        <name>FAD</name>
        <dbReference type="ChEBI" id="CHEBI:57692"/>
    </ligand>
</feature>
<dbReference type="EC" id="1.6.2.2" evidence="15"/>
<dbReference type="Gene3D" id="2.40.30.10">
    <property type="entry name" value="Translation factors"/>
    <property type="match status" value="1"/>
</dbReference>
<dbReference type="InterPro" id="IPR001709">
    <property type="entry name" value="Flavoprot_Pyr_Nucl_cyt_Rdtase"/>
</dbReference>
<dbReference type="InterPro" id="IPR017938">
    <property type="entry name" value="Riboflavin_synthase-like_b-brl"/>
</dbReference>
<sequence length="296" mass="32715">MFSKLSLNSRILISAAASSVAIGSAYYFSSSSSAIYNEPSKAFKGDDQWIDLKLKKTIQVSRDTRKLFFELPSPDDVSGLITTSCVLAKFVTPKGSNVIRPYTPISDIGEKGQIEFLIKRYPEGKMGNHIFELKENDTLSFKGPITKFKWEPNQFSDIGLIGGGTGITPLYQLLHHVTANPSDKTKIHLFYGNKTEDDILLKPEIDAIAQKFPDQVKVTYFLDTPPSGWKGQSGFITKDFLKENLPGPSDKVHVFVCGPPPLYKAISGNKTSPSDQGELTGALSELGYTKEQVFKY</sequence>
<dbReference type="PROSITE" id="PS51384">
    <property type="entry name" value="FAD_FR"/>
    <property type="match status" value="1"/>
</dbReference>
<accession>A0A1E4TU66</accession>
<dbReference type="InterPro" id="IPR001433">
    <property type="entry name" value="OxRdtase_FAD/NAD-bd"/>
</dbReference>
<comment type="similarity">
    <text evidence="3 15">Belongs to the flavoprotein pyridine nucleotide cytochrome reductase family.</text>
</comment>
<keyword evidence="18" id="KW-1185">Reference proteome</keyword>
<dbReference type="FunFam" id="2.40.30.10:FF:000032">
    <property type="entry name" value="NADH-cytochrome b5 reductase"/>
    <property type="match status" value="1"/>
</dbReference>
<evidence type="ECO:0000256" key="8">
    <source>
        <dbReference type="ARBA" id="ARBA00022989"/>
    </source>
</evidence>
<organism evidence="17 18">
    <name type="scientific">Pachysolen tannophilus NRRL Y-2460</name>
    <dbReference type="NCBI Taxonomy" id="669874"/>
    <lineage>
        <taxon>Eukaryota</taxon>
        <taxon>Fungi</taxon>
        <taxon>Dikarya</taxon>
        <taxon>Ascomycota</taxon>
        <taxon>Saccharomycotina</taxon>
        <taxon>Pichiomycetes</taxon>
        <taxon>Pachysolenaceae</taxon>
        <taxon>Pachysolen</taxon>
    </lineage>
</organism>
<dbReference type="InterPro" id="IPR008333">
    <property type="entry name" value="Cbr1-like_FAD-bd_dom"/>
</dbReference>
<dbReference type="PRINTS" id="PR00406">
    <property type="entry name" value="CYTB5RDTASE"/>
</dbReference>
<dbReference type="PANTHER" id="PTHR19370:SF171">
    <property type="entry name" value="NADH-CYTOCHROME B5 REDUCTASE 2"/>
    <property type="match status" value="1"/>
</dbReference>
<proteinExistence type="inferred from homology"/>
<evidence type="ECO:0000259" key="16">
    <source>
        <dbReference type="PROSITE" id="PS51384"/>
    </source>
</evidence>
<keyword evidence="12" id="KW-0472">Membrane</keyword>
<evidence type="ECO:0000313" key="18">
    <source>
        <dbReference type="Proteomes" id="UP000094236"/>
    </source>
</evidence>
<dbReference type="GO" id="GO:0090524">
    <property type="term" value="F:cytochrome-b5 reductase activity, acting on NADH"/>
    <property type="evidence" value="ECO:0007669"/>
    <property type="project" value="UniProtKB-EC"/>
</dbReference>
<feature type="binding site" evidence="14">
    <location>
        <position position="168"/>
    </location>
    <ligand>
        <name>FAD</name>
        <dbReference type="ChEBI" id="CHEBI:57692"/>
    </ligand>
</feature>
<dbReference type="Proteomes" id="UP000094236">
    <property type="component" value="Unassembled WGS sequence"/>
</dbReference>
<dbReference type="PANTHER" id="PTHR19370">
    <property type="entry name" value="NADH-CYTOCHROME B5 REDUCTASE"/>
    <property type="match status" value="1"/>
</dbReference>
<evidence type="ECO:0000256" key="5">
    <source>
        <dbReference type="ARBA" id="ARBA00022692"/>
    </source>
</evidence>
<dbReference type="FunFam" id="3.40.50.80:FF:000009">
    <property type="entry name" value="NADH-cytochrome b5 reductase"/>
    <property type="match status" value="1"/>
</dbReference>
<keyword evidence="4 14" id="KW-0285">Flavoprotein</keyword>
<keyword evidence="11" id="KW-0496">Mitochondrion</keyword>
<dbReference type="GO" id="GO:0005741">
    <property type="term" value="C:mitochondrial outer membrane"/>
    <property type="evidence" value="ECO:0007669"/>
    <property type="project" value="UniProtKB-SubCell"/>
</dbReference>
<dbReference type="CDD" id="cd06183">
    <property type="entry name" value="cyt_b5_reduct_like"/>
    <property type="match status" value="1"/>
</dbReference>
<evidence type="ECO:0000256" key="14">
    <source>
        <dbReference type="PIRSR" id="PIRSR601834-1"/>
    </source>
</evidence>
<dbReference type="SUPFAM" id="SSF63380">
    <property type="entry name" value="Riboflavin synthase domain-like"/>
    <property type="match status" value="1"/>
</dbReference>
<dbReference type="InterPro" id="IPR001834">
    <property type="entry name" value="CBR-like"/>
</dbReference>
<evidence type="ECO:0000313" key="17">
    <source>
        <dbReference type="EMBL" id="ODV95295.1"/>
    </source>
</evidence>
<dbReference type="STRING" id="669874.A0A1E4TU66"/>
<feature type="binding site" evidence="14">
    <location>
        <position position="101"/>
    </location>
    <ligand>
        <name>FAD</name>
        <dbReference type="ChEBI" id="CHEBI:57692"/>
    </ligand>
</feature>
<keyword evidence="10 15" id="KW-0520">NAD</keyword>
<dbReference type="Pfam" id="PF00970">
    <property type="entry name" value="FAD_binding_6"/>
    <property type="match status" value="1"/>
</dbReference>
<evidence type="ECO:0000256" key="11">
    <source>
        <dbReference type="ARBA" id="ARBA00023128"/>
    </source>
</evidence>
<keyword evidence="5" id="KW-0812">Transmembrane</keyword>
<dbReference type="PRINTS" id="PR00371">
    <property type="entry name" value="FPNCR"/>
</dbReference>
<keyword evidence="6" id="KW-1000">Mitochondrion outer membrane</keyword>
<evidence type="ECO:0000256" key="2">
    <source>
        <dbReference type="ARBA" id="ARBA00004572"/>
    </source>
</evidence>
<gene>
    <name evidence="17" type="ORF">PACTADRAFT_33870</name>
</gene>
<dbReference type="AlphaFoldDB" id="A0A1E4TU66"/>
<feature type="domain" description="FAD-binding FR-type" evidence="16">
    <location>
        <begin position="47"/>
        <end position="151"/>
    </location>
</feature>
<evidence type="ECO:0000256" key="13">
    <source>
        <dbReference type="ARBA" id="ARBA00047682"/>
    </source>
</evidence>
<dbReference type="OrthoDB" id="432685at2759"/>
<dbReference type="Gene3D" id="3.40.50.80">
    <property type="entry name" value="Nucleotide-binding domain of ferredoxin-NADP reductase (FNR) module"/>
    <property type="match status" value="1"/>
</dbReference>
<comment type="subcellular location">
    <subcellularLocation>
        <location evidence="2">Mitochondrion outer membrane</location>
        <topology evidence="2">Single-pass membrane protein</topology>
    </subcellularLocation>
</comment>
<dbReference type="Pfam" id="PF00175">
    <property type="entry name" value="NAD_binding_1"/>
    <property type="match status" value="1"/>
</dbReference>
<dbReference type="InterPro" id="IPR017927">
    <property type="entry name" value="FAD-bd_FR_type"/>
</dbReference>
<comment type="cofactor">
    <cofactor evidence="1 14 15">
        <name>FAD</name>
        <dbReference type="ChEBI" id="CHEBI:57692"/>
    </cofactor>
</comment>
<evidence type="ECO:0000256" key="6">
    <source>
        <dbReference type="ARBA" id="ARBA00022787"/>
    </source>
</evidence>
<dbReference type="GO" id="GO:0006696">
    <property type="term" value="P:ergosterol biosynthetic process"/>
    <property type="evidence" value="ECO:0007669"/>
    <property type="project" value="TreeGrafter"/>
</dbReference>
<evidence type="ECO:0000256" key="1">
    <source>
        <dbReference type="ARBA" id="ARBA00001974"/>
    </source>
</evidence>
<name>A0A1E4TU66_PACTA</name>
<dbReference type="SUPFAM" id="SSF52343">
    <property type="entry name" value="Ferredoxin reductase-like, C-terminal NADP-linked domain"/>
    <property type="match status" value="1"/>
</dbReference>
<evidence type="ECO:0000256" key="3">
    <source>
        <dbReference type="ARBA" id="ARBA00006105"/>
    </source>
</evidence>
<feature type="binding site" evidence="14">
    <location>
        <position position="126"/>
    </location>
    <ligand>
        <name>FAD</name>
        <dbReference type="ChEBI" id="CHEBI:57692"/>
    </ligand>
</feature>
<evidence type="ECO:0000256" key="7">
    <source>
        <dbReference type="ARBA" id="ARBA00022827"/>
    </source>
</evidence>
<reference evidence="18" key="1">
    <citation type="submission" date="2016-05" db="EMBL/GenBank/DDBJ databases">
        <title>Comparative genomics of biotechnologically important yeasts.</title>
        <authorList>
            <consortium name="DOE Joint Genome Institute"/>
            <person name="Riley R."/>
            <person name="Haridas S."/>
            <person name="Wolfe K.H."/>
            <person name="Lopes M.R."/>
            <person name="Hittinger C.T."/>
            <person name="Goker M."/>
            <person name="Salamov A."/>
            <person name="Wisecaver J."/>
            <person name="Long T.M."/>
            <person name="Aerts A.L."/>
            <person name="Barry K."/>
            <person name="Choi C."/>
            <person name="Clum A."/>
            <person name="Coughlan A.Y."/>
            <person name="Deshpande S."/>
            <person name="Douglass A.P."/>
            <person name="Hanson S.J."/>
            <person name="Klenk H.-P."/>
            <person name="Labutti K."/>
            <person name="Lapidus A."/>
            <person name="Lindquist E."/>
            <person name="Lipzen A."/>
            <person name="Meier-Kolthoff J.P."/>
            <person name="Ohm R.A."/>
            <person name="Otillar R.P."/>
            <person name="Pangilinan J."/>
            <person name="Peng Y."/>
            <person name="Rokas A."/>
            <person name="Rosa C.A."/>
            <person name="Scheuner C."/>
            <person name="Sibirny A.A."/>
            <person name="Slot J.C."/>
            <person name="Stielow J.B."/>
            <person name="Sun H."/>
            <person name="Kurtzman C.P."/>
            <person name="Blackwell M."/>
            <person name="Grigoriev I.V."/>
            <person name="Jeffries T.W."/>
        </authorList>
    </citation>
    <scope>NUCLEOTIDE SEQUENCE [LARGE SCALE GENOMIC DNA]</scope>
    <source>
        <strain evidence="18">NRRL Y-2460</strain>
    </source>
</reference>
<evidence type="ECO:0000256" key="10">
    <source>
        <dbReference type="ARBA" id="ARBA00023027"/>
    </source>
</evidence>
<evidence type="ECO:0000256" key="15">
    <source>
        <dbReference type="RuleBase" id="RU361226"/>
    </source>
</evidence>
<evidence type="ECO:0000256" key="12">
    <source>
        <dbReference type="ARBA" id="ARBA00023136"/>
    </source>
</evidence>
<keyword evidence="8" id="KW-1133">Transmembrane helix</keyword>
<protein>
    <recommendedName>
        <fullName evidence="15">NADH-cytochrome b5 reductase</fullName>
        <ecNumber evidence="15">1.6.2.2</ecNumber>
    </recommendedName>
</protein>
<keyword evidence="9 15" id="KW-0560">Oxidoreductase</keyword>
<feature type="binding site" evidence="14">
    <location>
        <position position="119"/>
    </location>
    <ligand>
        <name>FAD</name>
        <dbReference type="ChEBI" id="CHEBI:57692"/>
    </ligand>
</feature>
<evidence type="ECO:0000256" key="9">
    <source>
        <dbReference type="ARBA" id="ARBA00023002"/>
    </source>
</evidence>
<evidence type="ECO:0000256" key="4">
    <source>
        <dbReference type="ARBA" id="ARBA00022630"/>
    </source>
</evidence>